<evidence type="ECO:0000313" key="3">
    <source>
        <dbReference type="Proteomes" id="UP000507470"/>
    </source>
</evidence>
<accession>A0A6J8AAQ0</accession>
<dbReference type="Pfam" id="PF13519">
    <property type="entry name" value="VWA_2"/>
    <property type="match status" value="1"/>
</dbReference>
<dbReference type="SMART" id="SM00327">
    <property type="entry name" value="VWA"/>
    <property type="match status" value="1"/>
</dbReference>
<keyword evidence="3" id="KW-1185">Reference proteome</keyword>
<sequence length="1126" mass="127789">MTSEMEIGRNTARYLDWYVFTASPKKKNVVIVVDESGSMSIPNGGFKHPNTTLRVDIAKDAARTVLETFSPTDHVGVVAFSNEPRSPSGCHGSKVARATVENKKIIHQFLDSIKPKKDTYYGKAFRSAFGLLREAKQQTPDQFENSLDMILFLTDGTPSESNINSILEEIVQGQSSLNNTIKIFVYGFGQEILNSKYQSKTDLLLKIADQNNQNMSSMFGISGGKHLQWPQLSNLKDTSKPIGPVGNLTILPDVDTEQLRNVMGSYYTKFPMSKHTDYSISLPHIEDKLGLVTTLGIPTLDKGGNFFGVAGIDLSLLLMFYEVVHFRQGQHGYGFVVGNNGKILVHPYMSNPQQQMKQPRFYDVDQIEPVLSDEAVFNITNGLPGHFYSKIATFWKTPDIQGTKPATFYYRPILHFHGNYSVVLVIFDEDIEELRADEDIEKGEFPSFIYHRMDLYDNNTLNNSDFCTRDNSVVLKNNATVKFAPSVYSNPVKSLEYEQNNKNRSYPFINTTEMLDYSLRMQKASKLPNPSVLNRHDSIFSKDSGKTTQSISTTEMLVSFQRMQINYPIYQYHRNACIFSKNADIHQSASNDIVLTNITDQVWTKDDMIWRYLGTENGFFKIFPGTMLSDIHYDPRDDIWYRKAAENPDKYIFIDMGTPQQNTSSYVTMAKVFYQTSNGSVSGVVAADMGRRQFSTILTNMMTSCLHCYIVDDAGYVIGKANASMDLIRTHITEVAGPVSFLLMKQGFLKPEVCMDATSGVKRLTYRLDLGLKWLSIRKAGCHDYTLMTINNTNLYLLNYQQDYCFSLDVGTCNCQEKCLLCNNQMDSMCQCPCTCVNRTTDNCNNTFTMTQGYAPCRESLRHWKTVKTINLHQSNISECQPQCPSLQTEKDCLLVSGCTWCATGFYNHIPICTGTCPQDRMEIYMKTPCHNLTEYSHLSISLEVQKLLQSTVNDSNFDISPPMIIKQDMINFTISTKDRTSIPNTWTELLADPFYTKDKILLINQLAMNEFTLLRLTLAFNDVNFTKEFETELTLRDYIDVQVKEFISQDLNDGNVTVSNVWPEQNEISCMLNTTSNKTVLMQHIQTWNISTLPSIDVFGRKLSLVNISVEHSYNSLCPVSCHQM</sequence>
<evidence type="ECO:0000313" key="2">
    <source>
        <dbReference type="EMBL" id="CAC5364282.1"/>
    </source>
</evidence>
<dbReference type="InterPro" id="IPR002035">
    <property type="entry name" value="VWF_A"/>
</dbReference>
<dbReference type="Proteomes" id="UP000507470">
    <property type="component" value="Unassembled WGS sequence"/>
</dbReference>
<dbReference type="PANTHER" id="PTHR10166:SF66">
    <property type="entry name" value="VWFA AND CACHE DOMAIN-CONTAINING PROTEIN CG16868"/>
    <property type="match status" value="1"/>
</dbReference>
<evidence type="ECO:0000259" key="1">
    <source>
        <dbReference type="PROSITE" id="PS50234"/>
    </source>
</evidence>
<gene>
    <name evidence="2" type="ORF">MCOR_5385</name>
</gene>
<dbReference type="PROSITE" id="PS50234">
    <property type="entry name" value="VWFA"/>
    <property type="match status" value="1"/>
</dbReference>
<feature type="domain" description="VWFA" evidence="1">
    <location>
        <begin position="28"/>
        <end position="235"/>
    </location>
</feature>
<dbReference type="AlphaFoldDB" id="A0A6J8AAQ0"/>
<dbReference type="GO" id="GO:0005245">
    <property type="term" value="F:voltage-gated calcium channel activity"/>
    <property type="evidence" value="ECO:0007669"/>
    <property type="project" value="TreeGrafter"/>
</dbReference>
<dbReference type="InterPro" id="IPR051173">
    <property type="entry name" value="Ca_channel_alpha-2/delta"/>
</dbReference>
<dbReference type="SUPFAM" id="SSF53300">
    <property type="entry name" value="vWA-like"/>
    <property type="match status" value="1"/>
</dbReference>
<dbReference type="Gene3D" id="3.40.50.410">
    <property type="entry name" value="von Willebrand factor, type A domain"/>
    <property type="match status" value="1"/>
</dbReference>
<dbReference type="EMBL" id="CACVKT020000963">
    <property type="protein sequence ID" value="CAC5364282.1"/>
    <property type="molecule type" value="Genomic_DNA"/>
</dbReference>
<dbReference type="Gene3D" id="3.30.450.20">
    <property type="entry name" value="PAS domain"/>
    <property type="match status" value="2"/>
</dbReference>
<dbReference type="InterPro" id="IPR036465">
    <property type="entry name" value="vWFA_dom_sf"/>
</dbReference>
<dbReference type="PANTHER" id="PTHR10166">
    <property type="entry name" value="VOLTAGE-DEPENDENT CALCIUM CHANNEL SUBUNIT ALPHA-2/DELTA-RELATED"/>
    <property type="match status" value="1"/>
</dbReference>
<protein>
    <recommendedName>
        <fullName evidence="1">VWFA domain-containing protein</fullName>
    </recommendedName>
</protein>
<dbReference type="GO" id="GO:0005891">
    <property type="term" value="C:voltage-gated calcium channel complex"/>
    <property type="evidence" value="ECO:0007669"/>
    <property type="project" value="TreeGrafter"/>
</dbReference>
<reference evidence="2 3" key="1">
    <citation type="submission" date="2020-06" db="EMBL/GenBank/DDBJ databases">
        <authorList>
            <person name="Li R."/>
            <person name="Bekaert M."/>
        </authorList>
    </citation>
    <scope>NUCLEOTIDE SEQUENCE [LARGE SCALE GENOMIC DNA]</scope>
    <source>
        <strain evidence="3">wild</strain>
    </source>
</reference>
<dbReference type="OrthoDB" id="2150145at2759"/>
<name>A0A6J8AAQ0_MYTCO</name>
<proteinExistence type="predicted"/>
<organism evidence="2 3">
    <name type="scientific">Mytilus coruscus</name>
    <name type="common">Sea mussel</name>
    <dbReference type="NCBI Taxonomy" id="42192"/>
    <lineage>
        <taxon>Eukaryota</taxon>
        <taxon>Metazoa</taxon>
        <taxon>Spiralia</taxon>
        <taxon>Lophotrochozoa</taxon>
        <taxon>Mollusca</taxon>
        <taxon>Bivalvia</taxon>
        <taxon>Autobranchia</taxon>
        <taxon>Pteriomorphia</taxon>
        <taxon>Mytilida</taxon>
        <taxon>Mytiloidea</taxon>
        <taxon>Mytilidae</taxon>
        <taxon>Mytilinae</taxon>
        <taxon>Mytilus</taxon>
    </lineage>
</organism>